<evidence type="ECO:0000256" key="7">
    <source>
        <dbReference type="ARBA" id="ARBA00022837"/>
    </source>
</evidence>
<dbReference type="InterPro" id="IPR004898">
    <property type="entry name" value="Pectate_lyase_PlyH/PlyE-like"/>
</dbReference>
<sequence length="54" mass="5739">RWDRKPSTCNAQTRGGSKDTVLILEDGATLNNVIVGPNNGEGIHCKGKCTLSNV</sequence>
<name>A0AAN6PV12_9PEZI</name>
<comment type="catalytic activity">
    <reaction evidence="1 10">
        <text>Eliminative cleavage of (1-&gt;4)-alpha-D-galacturonan to give oligosaccharides with 4-deoxy-alpha-D-galact-4-enuronosyl groups at their non-reducing ends.</text>
        <dbReference type="EC" id="4.2.2.2"/>
    </reaction>
</comment>
<dbReference type="AlphaFoldDB" id="A0AAN6PV12"/>
<keyword evidence="8 10" id="KW-0456">Lyase</keyword>
<dbReference type="Proteomes" id="UP001305647">
    <property type="component" value="Unassembled WGS sequence"/>
</dbReference>
<dbReference type="EC" id="4.2.2.2" evidence="10"/>
<evidence type="ECO:0000256" key="3">
    <source>
        <dbReference type="ARBA" id="ARBA00004613"/>
    </source>
</evidence>
<evidence type="ECO:0000313" key="11">
    <source>
        <dbReference type="EMBL" id="KAK4098460.1"/>
    </source>
</evidence>
<keyword evidence="5 10" id="KW-0964">Secreted</keyword>
<dbReference type="GO" id="GO:0005576">
    <property type="term" value="C:extracellular region"/>
    <property type="evidence" value="ECO:0007669"/>
    <property type="project" value="UniProtKB-SubCell"/>
</dbReference>
<dbReference type="SUPFAM" id="SSF51126">
    <property type="entry name" value="Pectin lyase-like"/>
    <property type="match status" value="1"/>
</dbReference>
<keyword evidence="12" id="KW-1185">Reference proteome</keyword>
<dbReference type="GO" id="GO:0030570">
    <property type="term" value="F:pectate lyase activity"/>
    <property type="evidence" value="ECO:0007669"/>
    <property type="project" value="UniProtKB-UniRule"/>
</dbReference>
<gene>
    <name evidence="11" type="ORF">N658DRAFT_431885</name>
</gene>
<evidence type="ECO:0000256" key="2">
    <source>
        <dbReference type="ARBA" id="ARBA00001913"/>
    </source>
</evidence>
<keyword evidence="7 10" id="KW-0106">Calcium</keyword>
<feature type="non-terminal residue" evidence="11">
    <location>
        <position position="1"/>
    </location>
</feature>
<dbReference type="EMBL" id="MU863658">
    <property type="protein sequence ID" value="KAK4098460.1"/>
    <property type="molecule type" value="Genomic_DNA"/>
</dbReference>
<dbReference type="Pfam" id="PF03211">
    <property type="entry name" value="Pectate_lyase"/>
    <property type="match status" value="1"/>
</dbReference>
<comment type="similarity">
    <text evidence="4 10">Belongs to the polysaccharide lyase 3 family.</text>
</comment>
<dbReference type="PANTHER" id="PTHR33407:SF9">
    <property type="entry name" value="PECTATE LYASE F-RELATED"/>
    <property type="match status" value="1"/>
</dbReference>
<dbReference type="InterPro" id="IPR011050">
    <property type="entry name" value="Pectin_lyase_fold/virulence"/>
</dbReference>
<comment type="caution">
    <text evidence="11">The sequence shown here is derived from an EMBL/GenBank/DDBJ whole genome shotgun (WGS) entry which is preliminary data.</text>
</comment>
<organism evidence="11 12">
    <name type="scientific">Parathielavia hyrcaniae</name>
    <dbReference type="NCBI Taxonomy" id="113614"/>
    <lineage>
        <taxon>Eukaryota</taxon>
        <taxon>Fungi</taxon>
        <taxon>Dikarya</taxon>
        <taxon>Ascomycota</taxon>
        <taxon>Pezizomycotina</taxon>
        <taxon>Sordariomycetes</taxon>
        <taxon>Sordariomycetidae</taxon>
        <taxon>Sordariales</taxon>
        <taxon>Chaetomiaceae</taxon>
        <taxon>Parathielavia</taxon>
    </lineage>
</organism>
<evidence type="ECO:0000256" key="1">
    <source>
        <dbReference type="ARBA" id="ARBA00000695"/>
    </source>
</evidence>
<dbReference type="PANTHER" id="PTHR33407">
    <property type="entry name" value="PECTATE LYASE F-RELATED"/>
    <property type="match status" value="1"/>
</dbReference>
<protein>
    <recommendedName>
        <fullName evidence="10">Pectate lyase</fullName>
        <ecNumber evidence="10">4.2.2.2</ecNumber>
    </recommendedName>
</protein>
<evidence type="ECO:0000313" key="12">
    <source>
        <dbReference type="Proteomes" id="UP001305647"/>
    </source>
</evidence>
<dbReference type="InterPro" id="IPR012334">
    <property type="entry name" value="Pectin_lyas_fold"/>
</dbReference>
<evidence type="ECO:0000256" key="8">
    <source>
        <dbReference type="ARBA" id="ARBA00023239"/>
    </source>
</evidence>
<accession>A0AAN6PV12</accession>
<dbReference type="Gene3D" id="2.160.20.10">
    <property type="entry name" value="Single-stranded right-handed beta-helix, Pectin lyase-like"/>
    <property type="match status" value="1"/>
</dbReference>
<evidence type="ECO:0000256" key="10">
    <source>
        <dbReference type="RuleBase" id="RU367009"/>
    </source>
</evidence>
<proteinExistence type="inferred from homology"/>
<reference evidence="11" key="2">
    <citation type="submission" date="2023-05" db="EMBL/GenBank/DDBJ databases">
        <authorList>
            <consortium name="Lawrence Berkeley National Laboratory"/>
            <person name="Steindorff A."/>
            <person name="Hensen N."/>
            <person name="Bonometti L."/>
            <person name="Westerberg I."/>
            <person name="Brannstrom I.O."/>
            <person name="Guillou S."/>
            <person name="Cros-Aarteil S."/>
            <person name="Calhoun S."/>
            <person name="Haridas S."/>
            <person name="Kuo A."/>
            <person name="Mondo S."/>
            <person name="Pangilinan J."/>
            <person name="Riley R."/>
            <person name="Labutti K."/>
            <person name="Andreopoulos B."/>
            <person name="Lipzen A."/>
            <person name="Chen C."/>
            <person name="Yanf M."/>
            <person name="Daum C."/>
            <person name="Ng V."/>
            <person name="Clum A."/>
            <person name="Ohm R."/>
            <person name="Martin F."/>
            <person name="Silar P."/>
            <person name="Natvig D."/>
            <person name="Lalanne C."/>
            <person name="Gautier V."/>
            <person name="Ament-Velasquez S.L."/>
            <person name="Kruys A."/>
            <person name="Hutchinson M.I."/>
            <person name="Powell A.J."/>
            <person name="Barry K."/>
            <person name="Miller A.N."/>
            <person name="Grigoriev I.V."/>
            <person name="Debuchy R."/>
            <person name="Gladieux P."/>
            <person name="Thoren M.H."/>
            <person name="Johannesson H."/>
        </authorList>
    </citation>
    <scope>NUCLEOTIDE SEQUENCE</scope>
    <source>
        <strain evidence="11">CBS 757.83</strain>
    </source>
</reference>
<reference evidence="11" key="1">
    <citation type="journal article" date="2023" name="Mol. Phylogenet. Evol.">
        <title>Genome-scale phylogeny and comparative genomics of the fungal order Sordariales.</title>
        <authorList>
            <person name="Hensen N."/>
            <person name="Bonometti L."/>
            <person name="Westerberg I."/>
            <person name="Brannstrom I.O."/>
            <person name="Guillou S."/>
            <person name="Cros-Aarteil S."/>
            <person name="Calhoun S."/>
            <person name="Haridas S."/>
            <person name="Kuo A."/>
            <person name="Mondo S."/>
            <person name="Pangilinan J."/>
            <person name="Riley R."/>
            <person name="LaButti K."/>
            <person name="Andreopoulos B."/>
            <person name="Lipzen A."/>
            <person name="Chen C."/>
            <person name="Yan M."/>
            <person name="Daum C."/>
            <person name="Ng V."/>
            <person name="Clum A."/>
            <person name="Steindorff A."/>
            <person name="Ohm R.A."/>
            <person name="Martin F."/>
            <person name="Silar P."/>
            <person name="Natvig D.O."/>
            <person name="Lalanne C."/>
            <person name="Gautier V."/>
            <person name="Ament-Velasquez S.L."/>
            <person name="Kruys A."/>
            <person name="Hutchinson M.I."/>
            <person name="Powell A.J."/>
            <person name="Barry K."/>
            <person name="Miller A.N."/>
            <person name="Grigoriev I.V."/>
            <person name="Debuchy R."/>
            <person name="Gladieux P."/>
            <person name="Hiltunen Thoren M."/>
            <person name="Johannesson H."/>
        </authorList>
    </citation>
    <scope>NUCLEOTIDE SEQUENCE</scope>
    <source>
        <strain evidence="11">CBS 757.83</strain>
    </source>
</reference>
<evidence type="ECO:0000256" key="6">
    <source>
        <dbReference type="ARBA" id="ARBA00022729"/>
    </source>
</evidence>
<evidence type="ECO:0000256" key="4">
    <source>
        <dbReference type="ARBA" id="ARBA00006463"/>
    </source>
</evidence>
<dbReference type="GO" id="GO:0045490">
    <property type="term" value="P:pectin catabolic process"/>
    <property type="evidence" value="ECO:0007669"/>
    <property type="project" value="TreeGrafter"/>
</dbReference>
<comment type="cofactor">
    <cofactor evidence="2 10">
        <name>Ca(2+)</name>
        <dbReference type="ChEBI" id="CHEBI:29108"/>
    </cofactor>
</comment>
<evidence type="ECO:0000256" key="9">
    <source>
        <dbReference type="ARBA" id="ARBA00025679"/>
    </source>
</evidence>
<keyword evidence="6" id="KW-0732">Signal</keyword>
<evidence type="ECO:0000256" key="5">
    <source>
        <dbReference type="ARBA" id="ARBA00022525"/>
    </source>
</evidence>
<comment type="function">
    <text evidence="9 10">Pectinolytic enzyme consist of four classes of enzymes: pectin lyase, polygalacturonase, pectin methylesterase and rhamnogalacturonase. Among pectinolytic enzymes, pectin lyase is the most important in depolymerization of pectin, since it cleaves internal glycosidic bonds of highly methylated pectins. Favors pectate, the anion, over pectin, the methyl ester.</text>
</comment>
<comment type="subcellular location">
    <subcellularLocation>
        <location evidence="3 10">Secreted</location>
    </subcellularLocation>
</comment>